<dbReference type="GO" id="GO:0019867">
    <property type="term" value="C:outer membrane"/>
    <property type="evidence" value="ECO:0007669"/>
    <property type="project" value="InterPro"/>
</dbReference>
<dbReference type="RefSeq" id="WP_123102744.1">
    <property type="nucleotide sequence ID" value="NZ_CP127527.1"/>
</dbReference>
<evidence type="ECO:0000256" key="1">
    <source>
        <dbReference type="SAM" id="SignalP"/>
    </source>
</evidence>
<evidence type="ECO:0008006" key="3">
    <source>
        <dbReference type="Google" id="ProtNLM"/>
    </source>
</evidence>
<proteinExistence type="predicted"/>
<dbReference type="AlphaFoldDB" id="A0A3M8RBL4"/>
<evidence type="ECO:0000313" key="2">
    <source>
        <dbReference type="EMBL" id="RNF66007.1"/>
    </source>
</evidence>
<name>A0A3M8RBL4_9PROT</name>
<dbReference type="PANTHER" id="PTHR37530">
    <property type="entry name" value="OUTER MEMBRANE PROTEIN SLP"/>
    <property type="match status" value="1"/>
</dbReference>
<gene>
    <name evidence="2" type="ORF">EC580_04885</name>
</gene>
<accession>A0A3M8RBL4</accession>
<protein>
    <recommendedName>
        <fullName evidence="3">Slp family lipoprotein</fullName>
    </recommendedName>
</protein>
<dbReference type="Pfam" id="PF03843">
    <property type="entry name" value="Slp"/>
    <property type="match status" value="1"/>
</dbReference>
<dbReference type="InterPro" id="IPR004658">
    <property type="entry name" value="OMP_Slp"/>
</dbReference>
<sequence length="176" mass="19089">MIRHHLPVYAAVLIALGGCATVTPVSGNYPPITPRQAQGGAENGKLVRWGGTLIQTAPESNETCFTVMSLPLRQDGRPRLGEEKSELGRFIACAPGFYDPVLYSASREITFVGIVTGVKTEKVGAYDYPYPLLSASTVYLWPLAKPQPAQSTVFVNGGWGPWGWWGGPGWGWGYPY</sequence>
<feature type="chain" id="PRO_5018071158" description="Slp family lipoprotein" evidence="1">
    <location>
        <begin position="21"/>
        <end position="176"/>
    </location>
</feature>
<reference evidence="2" key="1">
    <citation type="submission" date="2018-10" db="EMBL/GenBank/DDBJ databases">
        <title>Acidithiobacillus sulfuriphilus sp. nov.: an extremely acidophilic sulfur-oxidizing chemolithotroph isolated from a neutral pH environment.</title>
        <authorList>
            <person name="Falagan C."/>
            <person name="Moya-Beltran A."/>
            <person name="Quatrini R."/>
            <person name="Johnson D.B."/>
        </authorList>
    </citation>
    <scope>NUCLEOTIDE SEQUENCE [LARGE SCALE GENOMIC DNA]</scope>
    <source>
        <strain evidence="2">CJ-2</strain>
    </source>
</reference>
<organism evidence="2">
    <name type="scientific">Acidithiobacillus sulfuriphilus</name>
    <dbReference type="NCBI Taxonomy" id="1867749"/>
    <lineage>
        <taxon>Bacteria</taxon>
        <taxon>Pseudomonadati</taxon>
        <taxon>Pseudomonadota</taxon>
        <taxon>Acidithiobacillia</taxon>
        <taxon>Acidithiobacillales</taxon>
        <taxon>Acidithiobacillaceae</taxon>
        <taxon>Acidithiobacillus</taxon>
    </lineage>
</organism>
<dbReference type="PANTHER" id="PTHR37530:SF1">
    <property type="entry name" value="OUTER MEMBRANE PROTEIN SLP"/>
    <property type="match status" value="1"/>
</dbReference>
<keyword evidence="1" id="KW-0732">Signal</keyword>
<feature type="signal peptide" evidence="1">
    <location>
        <begin position="1"/>
        <end position="20"/>
    </location>
</feature>
<dbReference type="EMBL" id="RIZI01000142">
    <property type="protein sequence ID" value="RNF66007.1"/>
    <property type="molecule type" value="Genomic_DNA"/>
</dbReference>
<comment type="caution">
    <text evidence="2">The sequence shown here is derived from an EMBL/GenBank/DDBJ whole genome shotgun (WGS) entry which is preliminary data.</text>
</comment>
<dbReference type="PIRSF" id="PIRSF004982">
    <property type="entry name" value="SlP"/>
    <property type="match status" value="1"/>
</dbReference>
<dbReference type="PROSITE" id="PS51257">
    <property type="entry name" value="PROKAR_LIPOPROTEIN"/>
    <property type="match status" value="1"/>
</dbReference>
<dbReference type="OrthoDB" id="5295757at2"/>